<reference evidence="2" key="1">
    <citation type="journal article" date="2020" name="Nature">
        <title>Giant virus diversity and host interactions through global metagenomics.</title>
        <authorList>
            <person name="Schulz F."/>
            <person name="Roux S."/>
            <person name="Paez-Espino D."/>
            <person name="Jungbluth S."/>
            <person name="Walsh D.A."/>
            <person name="Denef V.J."/>
            <person name="McMahon K.D."/>
            <person name="Konstantinidis K.T."/>
            <person name="Eloe-Fadrosh E.A."/>
            <person name="Kyrpides N.C."/>
            <person name="Woyke T."/>
        </authorList>
    </citation>
    <scope>NUCLEOTIDE SEQUENCE</scope>
    <source>
        <strain evidence="2">GVMAG-M-3300023174-124</strain>
    </source>
</reference>
<dbReference type="AlphaFoldDB" id="A0A6C0D7U9"/>
<keyword evidence="1" id="KW-0812">Transmembrane</keyword>
<sequence>MNNSETTLQRMQNTLSDTYGKATESLSSMYNNVSSTVAENYDKAADSVSSVSNNIYGPINSLKESISNTVDEFSSENVGTASAEFLESNSLIARFSFVLIVVIVFVILLRLGIYLVGYFSEPKGNPYIVEGLLPGSNPVHVTQDPKIKDSVTILRSNNQKTGIEFTWCVWLNITDIKLVTNSNTSTIYNYQHIFNKGDKSIDNTGNSFDVYGISKINNGPGMYLRTSSDPTLYIVMDMVSSQRRAVNITNIPLKKWFHVILRMQNNKMDIYINGVVTQRLTFPNVPKQNYQDVYVCQDNGVSTGFSGNLSNLLYYDRALNIFEITNMVSKGPNLSTSKQNLATATSGSTYLSSLWYTNKM</sequence>
<keyword evidence="1" id="KW-0472">Membrane</keyword>
<evidence type="ECO:0000256" key="1">
    <source>
        <dbReference type="SAM" id="Phobius"/>
    </source>
</evidence>
<protein>
    <recommendedName>
        <fullName evidence="3">LamG-like jellyroll fold domain-containing protein</fullName>
    </recommendedName>
</protein>
<dbReference type="Gene3D" id="2.60.120.200">
    <property type="match status" value="1"/>
</dbReference>
<evidence type="ECO:0008006" key="3">
    <source>
        <dbReference type="Google" id="ProtNLM"/>
    </source>
</evidence>
<name>A0A6C0D7U9_9ZZZZ</name>
<keyword evidence="1" id="KW-1133">Transmembrane helix</keyword>
<dbReference type="InterPro" id="IPR013320">
    <property type="entry name" value="ConA-like_dom_sf"/>
</dbReference>
<dbReference type="SUPFAM" id="SSF49899">
    <property type="entry name" value="Concanavalin A-like lectins/glucanases"/>
    <property type="match status" value="1"/>
</dbReference>
<evidence type="ECO:0000313" key="2">
    <source>
        <dbReference type="EMBL" id="QHT11765.1"/>
    </source>
</evidence>
<organism evidence="2">
    <name type="scientific">viral metagenome</name>
    <dbReference type="NCBI Taxonomy" id="1070528"/>
    <lineage>
        <taxon>unclassified sequences</taxon>
        <taxon>metagenomes</taxon>
        <taxon>organismal metagenomes</taxon>
    </lineage>
</organism>
<accession>A0A6C0D7U9</accession>
<dbReference type="Pfam" id="PF13385">
    <property type="entry name" value="Laminin_G_3"/>
    <property type="match status" value="1"/>
</dbReference>
<feature type="transmembrane region" description="Helical" evidence="1">
    <location>
        <begin position="95"/>
        <end position="119"/>
    </location>
</feature>
<dbReference type="EMBL" id="MN739538">
    <property type="protein sequence ID" value="QHT11765.1"/>
    <property type="molecule type" value="Genomic_DNA"/>
</dbReference>
<proteinExistence type="predicted"/>